<evidence type="ECO:0000313" key="2">
    <source>
        <dbReference type="EMBL" id="KAG5186975.1"/>
    </source>
</evidence>
<sequence length="119" mass="13151">MPFLNPPPPSCTPLHTALLLGVSYCNGCSAVTIGMHHCQHNCQVTAADLHAVCATDETEHHLLQQRHQVFLLQAVLCYVPERGDCCSGHQAVWCKTDNGTFDHFALGWRIREKSDLTIA</sequence>
<keyword evidence="3" id="KW-1185">Reference proteome</keyword>
<dbReference type="Proteomes" id="UP000664859">
    <property type="component" value="Unassembled WGS sequence"/>
</dbReference>
<keyword evidence="1" id="KW-0732">Signal</keyword>
<proteinExistence type="predicted"/>
<accession>A0A835Z4Q4</accession>
<evidence type="ECO:0000313" key="3">
    <source>
        <dbReference type="Proteomes" id="UP000664859"/>
    </source>
</evidence>
<organism evidence="2 3">
    <name type="scientific">Tribonema minus</name>
    <dbReference type="NCBI Taxonomy" id="303371"/>
    <lineage>
        <taxon>Eukaryota</taxon>
        <taxon>Sar</taxon>
        <taxon>Stramenopiles</taxon>
        <taxon>Ochrophyta</taxon>
        <taxon>PX clade</taxon>
        <taxon>Xanthophyceae</taxon>
        <taxon>Tribonematales</taxon>
        <taxon>Tribonemataceae</taxon>
        <taxon>Tribonema</taxon>
    </lineage>
</organism>
<name>A0A835Z4Q4_9STRA</name>
<comment type="caution">
    <text evidence="2">The sequence shown here is derived from an EMBL/GenBank/DDBJ whole genome shotgun (WGS) entry which is preliminary data.</text>
</comment>
<protein>
    <recommendedName>
        <fullName evidence="4">Secreted protein</fullName>
    </recommendedName>
</protein>
<dbReference type="AlphaFoldDB" id="A0A835Z4Q4"/>
<feature type="chain" id="PRO_5032331183" description="Secreted protein" evidence="1">
    <location>
        <begin position="31"/>
        <end position="119"/>
    </location>
</feature>
<evidence type="ECO:0000256" key="1">
    <source>
        <dbReference type="SAM" id="SignalP"/>
    </source>
</evidence>
<gene>
    <name evidence="2" type="ORF">JKP88DRAFT_254310</name>
</gene>
<feature type="signal peptide" evidence="1">
    <location>
        <begin position="1"/>
        <end position="30"/>
    </location>
</feature>
<reference evidence="2" key="1">
    <citation type="submission" date="2021-02" db="EMBL/GenBank/DDBJ databases">
        <title>First Annotated Genome of the Yellow-green Alga Tribonema minus.</title>
        <authorList>
            <person name="Mahan K.M."/>
        </authorList>
    </citation>
    <scope>NUCLEOTIDE SEQUENCE</scope>
    <source>
        <strain evidence="2">UTEX B ZZ1240</strain>
    </source>
</reference>
<dbReference type="EMBL" id="JAFCMP010000100">
    <property type="protein sequence ID" value="KAG5186975.1"/>
    <property type="molecule type" value="Genomic_DNA"/>
</dbReference>
<evidence type="ECO:0008006" key="4">
    <source>
        <dbReference type="Google" id="ProtNLM"/>
    </source>
</evidence>